<reference evidence="15" key="2">
    <citation type="submission" date="2020-06" db="EMBL/GenBank/DDBJ databases">
        <authorList>
            <person name="Sheffer M."/>
        </authorList>
    </citation>
    <scope>NUCLEOTIDE SEQUENCE</scope>
</reference>
<feature type="binding site" evidence="10">
    <location>
        <position position="494"/>
    </location>
    <ligand>
        <name>ATP</name>
        <dbReference type="ChEBI" id="CHEBI:30616"/>
    </ligand>
</feature>
<dbReference type="InterPro" id="IPR050198">
    <property type="entry name" value="Non-receptor_tyrosine_kinases"/>
</dbReference>
<evidence type="ECO:0000313" key="16">
    <source>
        <dbReference type="Proteomes" id="UP000807504"/>
    </source>
</evidence>
<proteinExistence type="inferred from homology"/>
<dbReference type="PROSITE" id="PS00107">
    <property type="entry name" value="PROTEIN_KINASE_ATP"/>
    <property type="match status" value="1"/>
</dbReference>
<dbReference type="GO" id="GO:0002009">
    <property type="term" value="P:morphogenesis of an epithelium"/>
    <property type="evidence" value="ECO:0007669"/>
    <property type="project" value="UniProtKB-ARBA"/>
</dbReference>
<dbReference type="InterPro" id="IPR011009">
    <property type="entry name" value="Kinase-like_dom_sf"/>
</dbReference>
<dbReference type="AlphaFoldDB" id="A0A8T0F3E0"/>
<evidence type="ECO:0000256" key="3">
    <source>
        <dbReference type="ARBA" id="ARBA00022741"/>
    </source>
</evidence>
<dbReference type="Pfam" id="PF00017">
    <property type="entry name" value="SH2"/>
    <property type="match status" value="1"/>
</dbReference>
<dbReference type="Pfam" id="PF00018">
    <property type="entry name" value="SH3_1"/>
    <property type="match status" value="1"/>
</dbReference>
<reference evidence="15" key="1">
    <citation type="journal article" date="2020" name="bioRxiv">
        <title>Chromosome-level reference genome of the European wasp spider Argiope bruennichi: a resource for studies on range expansion and evolutionary adaptation.</title>
        <authorList>
            <person name="Sheffer M.M."/>
            <person name="Hoppe A."/>
            <person name="Krehenwinkel H."/>
            <person name="Uhl G."/>
            <person name="Kuss A.W."/>
            <person name="Jensen L."/>
            <person name="Jensen C."/>
            <person name="Gillespie R.G."/>
            <person name="Hoff K.J."/>
            <person name="Prost S."/>
        </authorList>
    </citation>
    <scope>NUCLEOTIDE SEQUENCE</scope>
</reference>
<evidence type="ECO:0000256" key="4">
    <source>
        <dbReference type="ARBA" id="ARBA00022777"/>
    </source>
</evidence>
<dbReference type="PRINTS" id="PR00401">
    <property type="entry name" value="SH2DOMAIN"/>
</dbReference>
<comment type="caution">
    <text evidence="15">The sequence shown here is derived from an EMBL/GenBank/DDBJ whole genome shotgun (WGS) entry which is preliminary data.</text>
</comment>
<comment type="catalytic activity">
    <reaction evidence="11">
        <text>L-tyrosyl-[protein] + ATP = O-phospho-L-tyrosyl-[protein] + ADP + H(+)</text>
        <dbReference type="Rhea" id="RHEA:10596"/>
        <dbReference type="Rhea" id="RHEA-COMP:10136"/>
        <dbReference type="Rhea" id="RHEA-COMP:20101"/>
        <dbReference type="ChEBI" id="CHEBI:15378"/>
        <dbReference type="ChEBI" id="CHEBI:30616"/>
        <dbReference type="ChEBI" id="CHEBI:46858"/>
        <dbReference type="ChEBI" id="CHEBI:61978"/>
        <dbReference type="ChEBI" id="CHEBI:456216"/>
        <dbReference type="EC" id="2.7.10.2"/>
    </reaction>
</comment>
<dbReference type="PRINTS" id="PR00452">
    <property type="entry name" value="SH3DOMAIN"/>
</dbReference>
<feature type="domain" description="SH3" evidence="13">
    <location>
        <begin position="281"/>
        <end position="342"/>
    </location>
</feature>
<gene>
    <name evidence="15" type="ORF">HNY73_010568</name>
</gene>
<dbReference type="PROSITE" id="PS50002">
    <property type="entry name" value="SH3"/>
    <property type="match status" value="1"/>
</dbReference>
<dbReference type="GO" id="GO:0048468">
    <property type="term" value="P:cell development"/>
    <property type="evidence" value="ECO:0007669"/>
    <property type="project" value="UniProtKB-ARBA"/>
</dbReference>
<dbReference type="InterPro" id="IPR017441">
    <property type="entry name" value="Protein_kinase_ATP_BS"/>
</dbReference>
<dbReference type="SMART" id="SM00326">
    <property type="entry name" value="SH3"/>
    <property type="match status" value="1"/>
</dbReference>
<name>A0A8T0F3E0_ARGBR</name>
<evidence type="ECO:0000259" key="12">
    <source>
        <dbReference type="PROSITE" id="PS50001"/>
    </source>
</evidence>
<evidence type="ECO:0000256" key="10">
    <source>
        <dbReference type="PROSITE-ProRule" id="PRU10141"/>
    </source>
</evidence>
<evidence type="ECO:0000256" key="1">
    <source>
        <dbReference type="ARBA" id="ARBA00022443"/>
    </source>
</evidence>
<organism evidence="15 16">
    <name type="scientific">Argiope bruennichi</name>
    <name type="common">Wasp spider</name>
    <name type="synonym">Aranea bruennichi</name>
    <dbReference type="NCBI Taxonomy" id="94029"/>
    <lineage>
        <taxon>Eukaryota</taxon>
        <taxon>Metazoa</taxon>
        <taxon>Ecdysozoa</taxon>
        <taxon>Arthropoda</taxon>
        <taxon>Chelicerata</taxon>
        <taxon>Arachnida</taxon>
        <taxon>Araneae</taxon>
        <taxon>Araneomorphae</taxon>
        <taxon>Entelegynae</taxon>
        <taxon>Araneoidea</taxon>
        <taxon>Araneidae</taxon>
        <taxon>Argiope</taxon>
    </lineage>
</organism>
<dbReference type="PANTHER" id="PTHR24418">
    <property type="entry name" value="TYROSINE-PROTEIN KINASE"/>
    <property type="match status" value="1"/>
</dbReference>
<keyword evidence="3 10" id="KW-0547">Nucleotide-binding</keyword>
<dbReference type="SUPFAM" id="SSF55550">
    <property type="entry name" value="SH2 domain"/>
    <property type="match status" value="1"/>
</dbReference>
<keyword evidence="16" id="KW-1185">Reference proteome</keyword>
<feature type="domain" description="SH2" evidence="12">
    <location>
        <begin position="348"/>
        <end position="440"/>
    </location>
</feature>
<protein>
    <recommendedName>
        <fullName evidence="11">Tyrosine-protein kinase</fullName>
        <ecNumber evidence="11">2.7.10.2</ecNumber>
    </recommendedName>
</protein>
<dbReference type="InterPro" id="IPR000719">
    <property type="entry name" value="Prot_kinase_dom"/>
</dbReference>
<accession>A0A8T0F3E0</accession>
<dbReference type="InterPro" id="IPR000980">
    <property type="entry name" value="SH2"/>
</dbReference>
<comment type="similarity">
    <text evidence="11">Belongs to the protein kinase superfamily. Tyr protein kinase family.</text>
</comment>
<evidence type="ECO:0000256" key="7">
    <source>
        <dbReference type="ARBA" id="ARBA00023137"/>
    </source>
</evidence>
<feature type="domain" description="Protein kinase" evidence="14">
    <location>
        <begin position="466"/>
        <end position="528"/>
    </location>
</feature>
<dbReference type="InterPro" id="IPR001245">
    <property type="entry name" value="Ser-Thr/Tyr_kinase_cat_dom"/>
</dbReference>
<dbReference type="PROSITE" id="PS50001">
    <property type="entry name" value="SH2"/>
    <property type="match status" value="1"/>
</dbReference>
<dbReference type="PRINTS" id="PR01887">
    <property type="entry name" value="SPECTRNALPHA"/>
</dbReference>
<dbReference type="InterPro" id="IPR001452">
    <property type="entry name" value="SH3_domain"/>
</dbReference>
<keyword evidence="7 11" id="KW-0829">Tyrosine-protein kinase</keyword>
<keyword evidence="6 8" id="KW-0727">SH2 domain</keyword>
<dbReference type="SMART" id="SM00252">
    <property type="entry name" value="SH2"/>
    <property type="match status" value="1"/>
</dbReference>
<evidence type="ECO:0000256" key="5">
    <source>
        <dbReference type="ARBA" id="ARBA00022840"/>
    </source>
</evidence>
<dbReference type="InterPro" id="IPR036860">
    <property type="entry name" value="SH2_dom_sf"/>
</dbReference>
<evidence type="ECO:0000256" key="8">
    <source>
        <dbReference type="PROSITE-ProRule" id="PRU00191"/>
    </source>
</evidence>
<dbReference type="GO" id="GO:0004715">
    <property type="term" value="F:non-membrane spanning protein tyrosine kinase activity"/>
    <property type="evidence" value="ECO:0007669"/>
    <property type="project" value="UniProtKB-EC"/>
</dbReference>
<dbReference type="SUPFAM" id="SSF56112">
    <property type="entry name" value="Protein kinase-like (PK-like)"/>
    <property type="match status" value="1"/>
</dbReference>
<dbReference type="Gene3D" id="3.30.200.20">
    <property type="entry name" value="Phosphorylase Kinase, domain 1"/>
    <property type="match status" value="1"/>
</dbReference>
<evidence type="ECO:0000256" key="2">
    <source>
        <dbReference type="ARBA" id="ARBA00022679"/>
    </source>
</evidence>
<dbReference type="CDD" id="cd11845">
    <property type="entry name" value="SH3_Src_like"/>
    <property type="match status" value="1"/>
</dbReference>
<dbReference type="PROSITE" id="PS50011">
    <property type="entry name" value="PROTEIN_KINASE_DOM"/>
    <property type="match status" value="1"/>
</dbReference>
<dbReference type="EMBL" id="JABXBU010000030">
    <property type="protein sequence ID" value="KAF8784962.1"/>
    <property type="molecule type" value="Genomic_DNA"/>
</dbReference>
<dbReference type="FunFam" id="2.30.30.40:FF:000208">
    <property type="entry name" value="Tyrosine-protein kinase"/>
    <property type="match status" value="1"/>
</dbReference>
<dbReference type="Pfam" id="PF07714">
    <property type="entry name" value="PK_Tyr_Ser-Thr"/>
    <property type="match status" value="1"/>
</dbReference>
<keyword evidence="5 10" id="KW-0067">ATP-binding</keyword>
<dbReference type="EC" id="2.7.10.2" evidence="11"/>
<evidence type="ECO:0000256" key="9">
    <source>
        <dbReference type="PROSITE-ProRule" id="PRU00192"/>
    </source>
</evidence>
<evidence type="ECO:0000256" key="6">
    <source>
        <dbReference type="ARBA" id="ARBA00022999"/>
    </source>
</evidence>
<evidence type="ECO:0000259" key="13">
    <source>
        <dbReference type="PROSITE" id="PS50002"/>
    </source>
</evidence>
<sequence>MVEVELAPKRVAKCPSPDGEGEGRGIEMPSNRKISIKWRGCRGLQCGMSVVPAREFVHTERYNYVCRANQNALTLEVFELVWLAQAESPPTLIGGGPSQEMNGKEMKNPSRFVDKIVVTFTRKTLKFVIGRLEIANASEKRLIHYLLGREGEGGSLAVVDSLSSERHGTVTVILRKGVGSVGVIERGLMLGGGFGTQISESSCMNCCAKDVLRSTSKNVKKGESVGAPSVERNIDNGPTPISVLVPVQSHEPTSIRHQDAIARSGPMLPPVPINQENLSGHSAKVFVALYDYDARTDEDLSFKKGEHLEILNDTQGDWWFARSKATKKEGYIPSNYVAKLKSIEAEPWYFGKIKRIEAEKKLLLAENDHGAFLIRDSESRRNDFSLSVKDGDTVKHYRIRQLDEGGFFIARRTTFRTLQELVEHYSKDADGLCVNLKKPCVQVEKPTTGGLSHNTRDQWEIDRSSLKFVRKLGQGQFGEVWEGLWNNTTPVAIKTLKTGTMDPKDFLAEAQIMKKLRHPHCFYPVFVH</sequence>
<dbReference type="FunFam" id="3.30.505.10:FF:000044">
    <property type="entry name" value="Tyrosine-protein kinase"/>
    <property type="match status" value="1"/>
</dbReference>
<evidence type="ECO:0000256" key="11">
    <source>
        <dbReference type="RuleBase" id="RU362096"/>
    </source>
</evidence>
<keyword evidence="2 11" id="KW-0808">Transferase</keyword>
<dbReference type="Proteomes" id="UP000807504">
    <property type="component" value="Unassembled WGS sequence"/>
</dbReference>
<dbReference type="Gene3D" id="3.30.505.10">
    <property type="entry name" value="SH2 domain"/>
    <property type="match status" value="1"/>
</dbReference>
<dbReference type="InterPro" id="IPR036028">
    <property type="entry name" value="SH3-like_dom_sf"/>
</dbReference>
<dbReference type="SUPFAM" id="SSF50044">
    <property type="entry name" value="SH3-domain"/>
    <property type="match status" value="1"/>
</dbReference>
<keyword evidence="4 11" id="KW-0418">Kinase</keyword>
<dbReference type="CDD" id="cd10370">
    <property type="entry name" value="SH2_Src_Src42"/>
    <property type="match status" value="1"/>
</dbReference>
<evidence type="ECO:0000259" key="14">
    <source>
        <dbReference type="PROSITE" id="PS50011"/>
    </source>
</evidence>
<dbReference type="Gene3D" id="2.30.30.40">
    <property type="entry name" value="SH3 Domains"/>
    <property type="match status" value="1"/>
</dbReference>
<dbReference type="GO" id="GO:0005524">
    <property type="term" value="F:ATP binding"/>
    <property type="evidence" value="ECO:0007669"/>
    <property type="project" value="UniProtKB-UniRule"/>
</dbReference>
<evidence type="ECO:0000313" key="15">
    <source>
        <dbReference type="EMBL" id="KAF8784962.1"/>
    </source>
</evidence>
<keyword evidence="1 9" id="KW-0728">SH3 domain</keyword>